<reference evidence="3 4" key="1">
    <citation type="submission" date="2019-11" db="EMBL/GenBank/DDBJ databases">
        <title>Draft Genome Sequences of Six Type Strains of the Genus Massilia.</title>
        <authorList>
            <person name="Miess H."/>
            <person name="Frediansyah A."/>
            <person name="Goeker M."/>
            <person name="Gross H."/>
        </authorList>
    </citation>
    <scope>NUCLEOTIDE SEQUENCE [LARGE SCALE GENOMIC DNA]</scope>
    <source>
        <strain evidence="3 4">DSM 17513</strain>
    </source>
</reference>
<name>A0A6I3XN89_9BURK</name>
<feature type="chain" id="PRO_5026141109" evidence="2">
    <location>
        <begin position="23"/>
        <end position="284"/>
    </location>
</feature>
<protein>
    <submittedName>
        <fullName evidence="3">Uncharacterized protein</fullName>
    </submittedName>
</protein>
<dbReference type="EMBL" id="WNWM01000002">
    <property type="protein sequence ID" value="MUI15913.1"/>
    <property type="molecule type" value="Genomic_DNA"/>
</dbReference>
<evidence type="ECO:0000256" key="2">
    <source>
        <dbReference type="SAM" id="SignalP"/>
    </source>
</evidence>
<dbReference type="OrthoDB" id="8774333at2"/>
<evidence type="ECO:0000256" key="1">
    <source>
        <dbReference type="SAM" id="MobiDB-lite"/>
    </source>
</evidence>
<sequence>MKTIFFVVTAAIAAISCPAAFARASRLTLDIPECQMPPGRVMPARYYKPGKNKGMFHWVRKVTARDYVISEGGSERVEGSGMDDWYSLYRIDVNNDGTCDWYLNASAPISTGGDRDSINTLYLGGASGWSRVGAEVPLNKPDGLGYGKSAAQQHRFLFGEEPSVIHDAGSKTNYIIAALYSRHVLRGFYPGYRIFDWDAGKKTLRLLDKWEPGSRAAEVYAFFKAHGSRAPAAPSAAPEDSMNTFDPDVEAHELEMSCDPEGPQRSSPDQYGAVSKHLLARCKQ</sequence>
<accession>A0A6I3XN89</accession>
<evidence type="ECO:0000313" key="4">
    <source>
        <dbReference type="Proteomes" id="UP000431684"/>
    </source>
</evidence>
<dbReference type="Proteomes" id="UP000431684">
    <property type="component" value="Unassembled WGS sequence"/>
</dbReference>
<organism evidence="3 4">
    <name type="scientific">Pseudoduganella dura</name>
    <dbReference type="NCBI Taxonomy" id="321982"/>
    <lineage>
        <taxon>Bacteria</taxon>
        <taxon>Pseudomonadati</taxon>
        <taxon>Pseudomonadota</taxon>
        <taxon>Betaproteobacteria</taxon>
        <taxon>Burkholderiales</taxon>
        <taxon>Oxalobacteraceae</taxon>
        <taxon>Telluria group</taxon>
        <taxon>Pseudoduganella</taxon>
    </lineage>
</organism>
<proteinExistence type="predicted"/>
<keyword evidence="4" id="KW-1185">Reference proteome</keyword>
<gene>
    <name evidence="3" type="ORF">GJV26_26140</name>
</gene>
<evidence type="ECO:0000313" key="3">
    <source>
        <dbReference type="EMBL" id="MUI15913.1"/>
    </source>
</evidence>
<comment type="caution">
    <text evidence="3">The sequence shown here is derived from an EMBL/GenBank/DDBJ whole genome shotgun (WGS) entry which is preliminary data.</text>
</comment>
<dbReference type="RefSeq" id="WP_155711541.1">
    <property type="nucleotide sequence ID" value="NZ_BMWU01000015.1"/>
</dbReference>
<feature type="region of interest" description="Disordered" evidence="1">
    <location>
        <begin position="231"/>
        <end position="272"/>
    </location>
</feature>
<dbReference type="PROSITE" id="PS51257">
    <property type="entry name" value="PROKAR_LIPOPROTEIN"/>
    <property type="match status" value="1"/>
</dbReference>
<keyword evidence="2" id="KW-0732">Signal</keyword>
<dbReference type="AlphaFoldDB" id="A0A6I3XN89"/>
<feature type="signal peptide" evidence="2">
    <location>
        <begin position="1"/>
        <end position="22"/>
    </location>
</feature>